<accession>A0AA88KVK4</accession>
<dbReference type="InterPro" id="IPR042344">
    <property type="entry name" value="ZCCHC14"/>
</dbReference>
<dbReference type="Pfam" id="PF25479">
    <property type="entry name" value="Vts1"/>
    <property type="match status" value="1"/>
</dbReference>
<feature type="compositionally biased region" description="Polar residues" evidence="2">
    <location>
        <begin position="770"/>
        <end position="804"/>
    </location>
</feature>
<sequence>MLTKEDVLSWFKDLPGSKRVDLVCSLFTMCVPFELHFFSTVIEGLNKKDSKEFLDTEAKCNNVASLADFRSIMDDISRQKAVVGLALLHFNNIQCASYLYKLLTQQQPVNSMLCWLNQTSGNYELLSGILSELQLVYTLAANHPTFKYEEQSVFANILTDFSRFEQFNTDHSSTNEDYVASPITVNQPYRNRDSHVVLEGDFMSSSEMLSDVINSVSSIGLDSPEGQYESSKEICDKRDIPPQAFSSSSVNVKSSKIEDVPDSCLKPIGSPTSYFTEHSQVEHISLHRIIHRRSHEKRSDVELQVRWSGGKVSMVRLSSNDLLKFHRKIETLVTTHDASSTHDIKHLPLPRFPGVGNRPMSGRVILKRETLGPYFEHLMKACPAKVLHSAEVTNFFVRYSGRGQPQHQQESQKAVSPCILPQEESWERPECFERGNCKSPSKSGSTSPDEKQPVNTVVVFNSSIENQSRPPSSVQLSCPKPAVGGIAPAIIRFGSHGVAAPRGHYPTHYLTPKNEDRPRLRSPILASESEQIRSQASTPGLLMGSPLTSPPPSQPINSGNDSTSSDDSVEIPSSGQQYLPKRLRDLFNKEKFRKIVPKLEHYTLSELRDLPDEQYEKYGLTKSSIDKLRKMLCQINIGIPNGVCHPPSQNGLLPDPIETNHLGPHSLTPEIPGIVQMEPDISPIHEPLIHPLDQEGLLISAVLPDGTPVQPFRSPLRPRTVALNAIRPPPARFGPIPMFGGCPRPVMNSRPVPWPPVSLPPPQKAVETPTRASTSGSDLSSPGQSMNSSPALSPASTPGPNSILDNDKAPERQAAPNPITSAPSQLGGTTRQASRGIPPIPVQGRLAGIIPVSVNTSSYPKIRTINRRESGMRANPVHQKQPMCFVQFYPMPGVEPVSSSLQYLLPSYPVQSDHQSYLPILNPPPFYQSIMPVPSTIVPLVNSQNGYTPEVAYAVPPPAVALPKESTPPEQTTTPPVISCYNCGQPGHRGQDCGEATFDDIASQSRS</sequence>
<dbReference type="InterPro" id="IPR001878">
    <property type="entry name" value="Znf_CCHC"/>
</dbReference>
<keyword evidence="1" id="KW-0862">Zinc</keyword>
<keyword evidence="1" id="KW-0479">Metal-binding</keyword>
<comment type="caution">
    <text evidence="4">The sequence shown here is derived from an EMBL/GenBank/DDBJ whole genome shotgun (WGS) entry which is preliminary data.</text>
</comment>
<dbReference type="PROSITE" id="PS50158">
    <property type="entry name" value="ZF_CCHC"/>
    <property type="match status" value="1"/>
</dbReference>
<dbReference type="InterPro" id="IPR057327">
    <property type="entry name" value="Vts1_dom"/>
</dbReference>
<feature type="region of interest" description="Disordered" evidence="2">
    <location>
        <begin position="753"/>
        <end position="842"/>
    </location>
</feature>
<name>A0AA88KVK4_ARTSF</name>
<dbReference type="InterPro" id="IPR058599">
    <property type="entry name" value="PHAT_Smg/ZCCHC2-like"/>
</dbReference>
<dbReference type="GO" id="GO:0008270">
    <property type="term" value="F:zinc ion binding"/>
    <property type="evidence" value="ECO:0007669"/>
    <property type="project" value="UniProtKB-KW"/>
</dbReference>
<feature type="region of interest" description="Disordered" evidence="2">
    <location>
        <begin position="431"/>
        <end position="454"/>
    </location>
</feature>
<protein>
    <recommendedName>
        <fullName evidence="3">CCHC-type domain-containing protein</fullName>
    </recommendedName>
</protein>
<dbReference type="InterPro" id="IPR036871">
    <property type="entry name" value="PX_dom_sf"/>
</dbReference>
<dbReference type="GO" id="GO:0035091">
    <property type="term" value="F:phosphatidylinositol binding"/>
    <property type="evidence" value="ECO:0007669"/>
    <property type="project" value="InterPro"/>
</dbReference>
<reference evidence="4" key="1">
    <citation type="submission" date="2023-07" db="EMBL/GenBank/DDBJ databases">
        <title>Chromosome-level genome assembly of Artemia franciscana.</title>
        <authorList>
            <person name="Jo E."/>
        </authorList>
    </citation>
    <scope>NUCLEOTIDE SEQUENCE</scope>
    <source>
        <tissue evidence="4">Whole body</tissue>
    </source>
</reference>
<dbReference type="Gene3D" id="3.30.1520.10">
    <property type="entry name" value="Phox-like domain"/>
    <property type="match status" value="1"/>
</dbReference>
<feature type="domain" description="CCHC-type" evidence="3">
    <location>
        <begin position="980"/>
        <end position="993"/>
    </location>
</feature>
<feature type="compositionally biased region" description="Polar residues" evidence="2">
    <location>
        <begin position="528"/>
        <end position="538"/>
    </location>
</feature>
<evidence type="ECO:0000259" key="3">
    <source>
        <dbReference type="PROSITE" id="PS50158"/>
    </source>
</evidence>
<keyword evidence="5" id="KW-1185">Reference proteome</keyword>
<dbReference type="PANTHER" id="PTHR16195">
    <property type="entry name" value="ZINC FINGER CCHC DOMAIN CONTAINING PROTEIN"/>
    <property type="match status" value="1"/>
</dbReference>
<evidence type="ECO:0000256" key="2">
    <source>
        <dbReference type="SAM" id="MobiDB-lite"/>
    </source>
</evidence>
<evidence type="ECO:0000256" key="1">
    <source>
        <dbReference type="PROSITE-ProRule" id="PRU00047"/>
    </source>
</evidence>
<feature type="compositionally biased region" description="Pro residues" evidence="2">
    <location>
        <begin position="753"/>
        <end position="763"/>
    </location>
</feature>
<evidence type="ECO:0000313" key="4">
    <source>
        <dbReference type="EMBL" id="KAK2708733.1"/>
    </source>
</evidence>
<keyword evidence="1" id="KW-0863">Zinc-finger</keyword>
<dbReference type="Pfam" id="PF00098">
    <property type="entry name" value="zf-CCHC"/>
    <property type="match status" value="1"/>
</dbReference>
<proteinExistence type="predicted"/>
<dbReference type="GO" id="GO:0003676">
    <property type="term" value="F:nucleic acid binding"/>
    <property type="evidence" value="ECO:0007669"/>
    <property type="project" value="InterPro"/>
</dbReference>
<feature type="compositionally biased region" description="Polar residues" evidence="2">
    <location>
        <begin position="438"/>
        <end position="454"/>
    </location>
</feature>
<dbReference type="Proteomes" id="UP001187531">
    <property type="component" value="Unassembled WGS sequence"/>
</dbReference>
<gene>
    <name evidence="4" type="ORF">QYM36_014362</name>
</gene>
<feature type="compositionally biased region" description="Polar residues" evidence="2">
    <location>
        <begin position="818"/>
        <end position="833"/>
    </location>
</feature>
<dbReference type="Pfam" id="PF26034">
    <property type="entry name" value="PHAT_SMAUG"/>
    <property type="match status" value="1"/>
</dbReference>
<dbReference type="SUPFAM" id="SSF64268">
    <property type="entry name" value="PX domain"/>
    <property type="match status" value="1"/>
</dbReference>
<organism evidence="4 5">
    <name type="scientific">Artemia franciscana</name>
    <name type="common">Brine shrimp</name>
    <name type="synonym">Artemia sanfranciscana</name>
    <dbReference type="NCBI Taxonomy" id="6661"/>
    <lineage>
        <taxon>Eukaryota</taxon>
        <taxon>Metazoa</taxon>
        <taxon>Ecdysozoa</taxon>
        <taxon>Arthropoda</taxon>
        <taxon>Crustacea</taxon>
        <taxon>Branchiopoda</taxon>
        <taxon>Anostraca</taxon>
        <taxon>Artemiidae</taxon>
        <taxon>Artemia</taxon>
    </lineage>
</organism>
<dbReference type="PANTHER" id="PTHR16195:SF16">
    <property type="entry name" value="ZINC FINGER CCHC DOMAIN-CONTAINING PROTEIN 14"/>
    <property type="match status" value="1"/>
</dbReference>
<dbReference type="EMBL" id="JAVRJZ010000018">
    <property type="protein sequence ID" value="KAK2708733.1"/>
    <property type="molecule type" value="Genomic_DNA"/>
</dbReference>
<dbReference type="AlphaFoldDB" id="A0AA88KVK4"/>
<feature type="region of interest" description="Disordered" evidence="2">
    <location>
        <begin position="525"/>
        <end position="577"/>
    </location>
</feature>
<evidence type="ECO:0000313" key="5">
    <source>
        <dbReference type="Proteomes" id="UP001187531"/>
    </source>
</evidence>